<dbReference type="Proteomes" id="UP000192738">
    <property type="component" value="Unassembled WGS sequence"/>
</dbReference>
<dbReference type="PROSITE" id="PS50850">
    <property type="entry name" value="MFS"/>
    <property type="match status" value="1"/>
</dbReference>
<proteinExistence type="predicted"/>
<dbReference type="InterPro" id="IPR036259">
    <property type="entry name" value="MFS_trans_sf"/>
</dbReference>
<evidence type="ECO:0000256" key="3">
    <source>
        <dbReference type="ARBA" id="ARBA00022475"/>
    </source>
</evidence>
<dbReference type="Gene3D" id="1.20.1720.10">
    <property type="entry name" value="Multidrug resistance protein D"/>
    <property type="match status" value="1"/>
</dbReference>
<dbReference type="GO" id="GO:0005886">
    <property type="term" value="C:plasma membrane"/>
    <property type="evidence" value="ECO:0007669"/>
    <property type="project" value="UniProtKB-SubCell"/>
</dbReference>
<sequence>MTHDDTRKSVIGGLLLGILMTSMDNTIVATAIGKVVADLGGLDQIIWITSAYLIASIPSMLIFGRLSDMYGRKLFYITGLTLFIIGSLLCGTAQNMLQLSIYRAIQGLGGGSIMPIAFTIIFDSFPPEQRGKMSALFGAVFGLSSILGPLIGALFADYLNWRWIFYINLPLGIGSMILIYKFYFESFEHKKQKVDWWGALCMVISLVSLLFVLELGGKKFPWDSALILGLLVLSVVSFIVFIAIERKVSSPIIPLDLFKNKLFSATQAAGFFYGCVFILPIVYIPIYALGTFGGSATNAGMILMPMMLSSVIGSQVGGFSLRTQSYRNLMLLSVSVLFSGIFLLSTLKATTSIFIVAAYMSITGLGIGISFPVLTTAAIHGLDIRQRGSANSLVVFFRIIGMTIGLTLLGSAQNIEMHEKLAKLVPPDFSYLNQFDEIRTLLQPETRLNLPPEILNSMLAVLTESVVHIFFWALIFILFAAACIMLMGNSKITDSQFPVEARKEANEACQSN</sequence>
<accession>A0A1W1YGB4</accession>
<protein>
    <submittedName>
        <fullName evidence="9">Drug resistance transporter, EmrB/QacA subfamily</fullName>
    </submittedName>
</protein>
<feature type="transmembrane region" description="Helical" evidence="7">
    <location>
        <begin position="161"/>
        <end position="184"/>
    </location>
</feature>
<dbReference type="InterPro" id="IPR011701">
    <property type="entry name" value="MFS"/>
</dbReference>
<feature type="transmembrane region" description="Helical" evidence="7">
    <location>
        <begin position="466"/>
        <end position="487"/>
    </location>
</feature>
<name>A0A1W1YGB4_9FIRM</name>
<evidence type="ECO:0000259" key="8">
    <source>
        <dbReference type="PROSITE" id="PS50850"/>
    </source>
</evidence>
<feature type="domain" description="Major facilitator superfamily (MFS) profile" evidence="8">
    <location>
        <begin position="10"/>
        <end position="491"/>
    </location>
</feature>
<feature type="transmembrane region" description="Helical" evidence="7">
    <location>
        <begin position="301"/>
        <end position="321"/>
    </location>
</feature>
<dbReference type="Pfam" id="PF07690">
    <property type="entry name" value="MFS_1"/>
    <property type="match status" value="1"/>
</dbReference>
<dbReference type="InterPro" id="IPR004638">
    <property type="entry name" value="EmrB-like"/>
</dbReference>
<evidence type="ECO:0000313" key="10">
    <source>
        <dbReference type="Proteomes" id="UP000192738"/>
    </source>
</evidence>
<dbReference type="SUPFAM" id="SSF103473">
    <property type="entry name" value="MFS general substrate transporter"/>
    <property type="match status" value="1"/>
</dbReference>
<feature type="transmembrane region" description="Helical" evidence="7">
    <location>
        <begin position="395"/>
        <end position="415"/>
    </location>
</feature>
<keyword evidence="6 7" id="KW-0472">Membrane</keyword>
<dbReference type="InterPro" id="IPR020846">
    <property type="entry name" value="MFS_dom"/>
</dbReference>
<keyword evidence="3" id="KW-1003">Cell membrane</keyword>
<evidence type="ECO:0000256" key="2">
    <source>
        <dbReference type="ARBA" id="ARBA00022448"/>
    </source>
</evidence>
<dbReference type="PANTHER" id="PTHR23501">
    <property type="entry name" value="MAJOR FACILITATOR SUPERFAMILY"/>
    <property type="match status" value="1"/>
</dbReference>
<evidence type="ECO:0000256" key="6">
    <source>
        <dbReference type="ARBA" id="ARBA00023136"/>
    </source>
</evidence>
<dbReference type="NCBIfam" id="TIGR00711">
    <property type="entry name" value="efflux_EmrB"/>
    <property type="match status" value="1"/>
</dbReference>
<dbReference type="GO" id="GO:0022857">
    <property type="term" value="F:transmembrane transporter activity"/>
    <property type="evidence" value="ECO:0007669"/>
    <property type="project" value="InterPro"/>
</dbReference>
<feature type="transmembrane region" description="Helical" evidence="7">
    <location>
        <begin position="196"/>
        <end position="213"/>
    </location>
</feature>
<evidence type="ECO:0000256" key="5">
    <source>
        <dbReference type="ARBA" id="ARBA00022989"/>
    </source>
</evidence>
<feature type="transmembrane region" description="Helical" evidence="7">
    <location>
        <begin position="225"/>
        <end position="244"/>
    </location>
</feature>
<feature type="transmembrane region" description="Helical" evidence="7">
    <location>
        <begin position="328"/>
        <end position="347"/>
    </location>
</feature>
<dbReference type="STRING" id="112901.SAMN04488500_101341"/>
<organism evidence="9 10">
    <name type="scientific">Sporomusa malonica</name>
    <dbReference type="NCBI Taxonomy" id="112901"/>
    <lineage>
        <taxon>Bacteria</taxon>
        <taxon>Bacillati</taxon>
        <taxon>Bacillota</taxon>
        <taxon>Negativicutes</taxon>
        <taxon>Selenomonadales</taxon>
        <taxon>Sporomusaceae</taxon>
        <taxon>Sporomusa</taxon>
    </lineage>
</organism>
<evidence type="ECO:0000256" key="1">
    <source>
        <dbReference type="ARBA" id="ARBA00004651"/>
    </source>
</evidence>
<dbReference type="OrthoDB" id="102502at2"/>
<keyword evidence="4 7" id="KW-0812">Transmembrane</keyword>
<feature type="transmembrane region" description="Helical" evidence="7">
    <location>
        <begin position="265"/>
        <end position="289"/>
    </location>
</feature>
<keyword evidence="10" id="KW-1185">Reference proteome</keyword>
<dbReference type="Gene3D" id="1.20.1250.20">
    <property type="entry name" value="MFS general substrate transporter like domains"/>
    <property type="match status" value="1"/>
</dbReference>
<comment type="subcellular location">
    <subcellularLocation>
        <location evidence="1">Cell membrane</location>
        <topology evidence="1">Multi-pass membrane protein</topology>
    </subcellularLocation>
</comment>
<gene>
    <name evidence="9" type="ORF">SAMN04488500_101341</name>
</gene>
<feature type="transmembrane region" description="Helical" evidence="7">
    <location>
        <begin position="75"/>
        <end position="94"/>
    </location>
</feature>
<feature type="transmembrane region" description="Helical" evidence="7">
    <location>
        <begin position="353"/>
        <end position="374"/>
    </location>
</feature>
<dbReference type="CDD" id="cd17502">
    <property type="entry name" value="MFS_Azr1_MDR_like"/>
    <property type="match status" value="1"/>
</dbReference>
<dbReference type="RefSeq" id="WP_084573849.1">
    <property type="nucleotide sequence ID" value="NZ_CP155572.1"/>
</dbReference>
<evidence type="ECO:0000313" key="9">
    <source>
        <dbReference type="EMBL" id="SMC35193.1"/>
    </source>
</evidence>
<dbReference type="FunFam" id="1.20.1720.10:FF:000004">
    <property type="entry name" value="EmrB/QacA family drug resistance transporter"/>
    <property type="match status" value="1"/>
</dbReference>
<dbReference type="AlphaFoldDB" id="A0A1W1YGB4"/>
<feature type="transmembrane region" description="Helical" evidence="7">
    <location>
        <begin position="45"/>
        <end position="63"/>
    </location>
</feature>
<keyword evidence="2" id="KW-0813">Transport</keyword>
<keyword evidence="5 7" id="KW-1133">Transmembrane helix</keyword>
<feature type="transmembrane region" description="Helical" evidence="7">
    <location>
        <begin position="100"/>
        <end position="122"/>
    </location>
</feature>
<dbReference type="PANTHER" id="PTHR23501:SF170">
    <property type="entry name" value="MULTIDRUG RESISTANCE PROTEIN 3"/>
    <property type="match status" value="1"/>
</dbReference>
<dbReference type="EMBL" id="FWXI01000001">
    <property type="protein sequence ID" value="SMC35193.1"/>
    <property type="molecule type" value="Genomic_DNA"/>
</dbReference>
<feature type="transmembrane region" description="Helical" evidence="7">
    <location>
        <begin position="134"/>
        <end position="155"/>
    </location>
</feature>
<evidence type="ECO:0000256" key="4">
    <source>
        <dbReference type="ARBA" id="ARBA00022692"/>
    </source>
</evidence>
<evidence type="ECO:0000256" key="7">
    <source>
        <dbReference type="SAM" id="Phobius"/>
    </source>
</evidence>
<reference evidence="9 10" key="1">
    <citation type="submission" date="2017-04" db="EMBL/GenBank/DDBJ databases">
        <authorList>
            <person name="Afonso C.L."/>
            <person name="Miller P.J."/>
            <person name="Scott M.A."/>
            <person name="Spackman E."/>
            <person name="Goraichik I."/>
            <person name="Dimitrov K.M."/>
            <person name="Suarez D.L."/>
            <person name="Swayne D.E."/>
        </authorList>
    </citation>
    <scope>NUCLEOTIDE SEQUENCE [LARGE SCALE GENOMIC DNA]</scope>
    <source>
        <strain evidence="9 10">DSM 5090</strain>
    </source>
</reference>